<dbReference type="InterPro" id="IPR010666">
    <property type="entry name" value="Znf_GRF"/>
</dbReference>
<dbReference type="Proteomes" id="UP000187406">
    <property type="component" value="Unassembled WGS sequence"/>
</dbReference>
<dbReference type="PROSITE" id="PS50158">
    <property type="entry name" value="ZF_CCHC"/>
    <property type="match status" value="1"/>
</dbReference>
<keyword evidence="3" id="KW-0862">Zinc</keyword>
<evidence type="ECO:0000313" key="9">
    <source>
        <dbReference type="Proteomes" id="UP000187406"/>
    </source>
</evidence>
<sequence length="575" mass="63716">MRSGYDTSSPVSTTTPPLPLPSVSPQNQPLSYGSESLAQRMQNSTCFKCFNIGHWATNCPNKTPNKSQPSLGSDLPVIQCPCGVGACLVRTSRTEKNPGKRFYCCPGRDKKEGSNCSFFKWCEEVTAPRCPCGAGACSINTETKGPDAGRKYYACRITKGHGACPFFAWVDSQADTLTIQLGDETVDNYQQFPNFEESDISSPENCDRLGILTLENENSVLEDELRSWDPLKRKSLPVSRLMSQSDIHRRQTEFWRQISAAVDTSTIDDINEMFSIHVMGWWSRLVFTPSRCLPPKSFRRGMYCFSHAFFELFRPRILAPTLPVLPMFPSSDPIFPPKDVGSSSTHLLHNSSHAEPDIPPPQASDKEAQPSSVPLGASGLKNPPYTVPENRILEAYAQALLISLKSMNPLDHVTMSKVASATYSLLDGLSIDYSSVSSRVDNFICCASRLAKIESSTCNDLSSQELMEQYSIEKVRFDDVSLIHADAVDAFTASNQKVQSLRQEASRMRSMLLEIENQITISVNENSVLKTHVAEISDRLSESTTNMQAVSDALKLSKQREEERSAAKAALEKAR</sequence>
<feature type="domain" description="CCHC-type" evidence="6">
    <location>
        <begin position="46"/>
        <end position="61"/>
    </location>
</feature>
<keyword evidence="1" id="KW-0479">Metal-binding</keyword>
<keyword evidence="9" id="KW-1185">Reference proteome</keyword>
<dbReference type="EMBL" id="BDDD01003556">
    <property type="protein sequence ID" value="GAV85392.1"/>
    <property type="molecule type" value="Genomic_DNA"/>
</dbReference>
<evidence type="ECO:0000259" key="7">
    <source>
        <dbReference type="PROSITE" id="PS51999"/>
    </source>
</evidence>
<feature type="domain" description="GRF-type" evidence="7">
    <location>
        <begin position="80"/>
        <end position="125"/>
    </location>
</feature>
<feature type="region of interest" description="Disordered" evidence="5">
    <location>
        <begin position="1"/>
        <end position="31"/>
    </location>
</feature>
<dbReference type="PANTHER" id="PTHR33680">
    <property type="entry name" value="OS07G0190500 PROTEIN"/>
    <property type="match status" value="1"/>
</dbReference>
<keyword evidence="2 4" id="KW-0863">Zinc-finger</keyword>
<feature type="domain" description="GRF-type" evidence="7">
    <location>
        <begin position="130"/>
        <end position="173"/>
    </location>
</feature>
<feature type="non-terminal residue" evidence="8">
    <location>
        <position position="575"/>
    </location>
</feature>
<evidence type="ECO:0000256" key="2">
    <source>
        <dbReference type="ARBA" id="ARBA00022771"/>
    </source>
</evidence>
<evidence type="ECO:0000259" key="6">
    <source>
        <dbReference type="PROSITE" id="PS50158"/>
    </source>
</evidence>
<reference evidence="9" key="1">
    <citation type="submission" date="2016-04" db="EMBL/GenBank/DDBJ databases">
        <title>Cephalotus genome sequencing.</title>
        <authorList>
            <person name="Fukushima K."/>
            <person name="Hasebe M."/>
            <person name="Fang X."/>
        </authorList>
    </citation>
    <scope>NUCLEOTIDE SEQUENCE [LARGE SCALE GENOMIC DNA]</scope>
    <source>
        <strain evidence="9">cv. St1</strain>
    </source>
</reference>
<dbReference type="InterPro" id="IPR036875">
    <property type="entry name" value="Znf_CCHC_sf"/>
</dbReference>
<evidence type="ECO:0000313" key="8">
    <source>
        <dbReference type="EMBL" id="GAV85392.1"/>
    </source>
</evidence>
<evidence type="ECO:0000256" key="5">
    <source>
        <dbReference type="SAM" id="MobiDB-lite"/>
    </source>
</evidence>
<evidence type="ECO:0000256" key="4">
    <source>
        <dbReference type="PROSITE-ProRule" id="PRU00047"/>
    </source>
</evidence>
<accession>A0A1Q3CYX3</accession>
<dbReference type="SUPFAM" id="SSF57756">
    <property type="entry name" value="Retrovirus zinc finger-like domains"/>
    <property type="match status" value="1"/>
</dbReference>
<dbReference type="SMART" id="SM00343">
    <property type="entry name" value="ZnF_C2HC"/>
    <property type="match status" value="1"/>
</dbReference>
<dbReference type="PROSITE" id="PS51999">
    <property type="entry name" value="ZF_GRF"/>
    <property type="match status" value="2"/>
</dbReference>
<proteinExistence type="predicted"/>
<name>A0A1Q3CYX3_CEPFO</name>
<dbReference type="Pfam" id="PF06839">
    <property type="entry name" value="Zn_ribbon_GRF"/>
    <property type="match status" value="2"/>
</dbReference>
<comment type="caution">
    <text evidence="8">The sequence shown here is derived from an EMBL/GenBank/DDBJ whole genome shotgun (WGS) entry which is preliminary data.</text>
</comment>
<dbReference type="InterPro" id="IPR001878">
    <property type="entry name" value="Znf_CCHC"/>
</dbReference>
<dbReference type="GO" id="GO:0008270">
    <property type="term" value="F:zinc ion binding"/>
    <property type="evidence" value="ECO:0007669"/>
    <property type="project" value="UniProtKB-KW"/>
</dbReference>
<feature type="region of interest" description="Disordered" evidence="5">
    <location>
        <begin position="339"/>
        <end position="382"/>
    </location>
</feature>
<feature type="compositionally biased region" description="Low complexity" evidence="5">
    <location>
        <begin position="342"/>
        <end position="353"/>
    </location>
</feature>
<dbReference type="GO" id="GO:0003676">
    <property type="term" value="F:nucleic acid binding"/>
    <property type="evidence" value="ECO:0007669"/>
    <property type="project" value="InterPro"/>
</dbReference>
<dbReference type="AlphaFoldDB" id="A0A1Q3CYX3"/>
<evidence type="ECO:0000256" key="3">
    <source>
        <dbReference type="ARBA" id="ARBA00022833"/>
    </source>
</evidence>
<dbReference type="OrthoDB" id="2425403at2759"/>
<organism evidence="8 9">
    <name type="scientific">Cephalotus follicularis</name>
    <name type="common">Albany pitcher plant</name>
    <dbReference type="NCBI Taxonomy" id="3775"/>
    <lineage>
        <taxon>Eukaryota</taxon>
        <taxon>Viridiplantae</taxon>
        <taxon>Streptophyta</taxon>
        <taxon>Embryophyta</taxon>
        <taxon>Tracheophyta</taxon>
        <taxon>Spermatophyta</taxon>
        <taxon>Magnoliopsida</taxon>
        <taxon>eudicotyledons</taxon>
        <taxon>Gunneridae</taxon>
        <taxon>Pentapetalae</taxon>
        <taxon>rosids</taxon>
        <taxon>fabids</taxon>
        <taxon>Oxalidales</taxon>
        <taxon>Cephalotaceae</taxon>
        <taxon>Cephalotus</taxon>
    </lineage>
</organism>
<dbReference type="FunCoup" id="A0A1Q3CYX3">
    <property type="interactions" value="27"/>
</dbReference>
<dbReference type="Gene3D" id="4.10.60.10">
    <property type="entry name" value="Zinc finger, CCHC-type"/>
    <property type="match status" value="1"/>
</dbReference>
<dbReference type="InParanoid" id="A0A1Q3CYX3"/>
<gene>
    <name evidence="8" type="ORF">CFOL_v3_28829</name>
</gene>
<feature type="compositionally biased region" description="Basic and acidic residues" evidence="5">
    <location>
        <begin position="558"/>
        <end position="575"/>
    </location>
</feature>
<protein>
    <submittedName>
        <fullName evidence="8">Zf-GRF domain-containing protein</fullName>
    </submittedName>
</protein>
<evidence type="ECO:0000256" key="1">
    <source>
        <dbReference type="ARBA" id="ARBA00022723"/>
    </source>
</evidence>
<dbReference type="PANTHER" id="PTHR33680:SF1">
    <property type="entry name" value="OS05G0489500 PROTEIN"/>
    <property type="match status" value="1"/>
</dbReference>
<feature type="region of interest" description="Disordered" evidence="5">
    <location>
        <begin position="555"/>
        <end position="575"/>
    </location>
</feature>